<sequence>MNLSENLISSNEPIDLIWRQLKGIYFDRDISNVQKYYKETELELLELERFLFKSYFEIYQNELIEKIENNETDFLNQIKNNNTTILMMDALSIRELGLLFNKLNNEYEDIKFDYSFSVLPSETEFFRESINYKKLKKEVEFYHLKEYNSINLSGSENFIWSRYPDILIEDVRSGQSLKNDLKEIYNKVENIIFEVINKLDWERIIITSDHGYIRTESSYNIPIDKTDKKLLKKLFNGSRFVQKYDSNNEIAKKLKNKNLIAVTDDFYLPISHYSWPVPGGYSTFSHGGLSLLEVIIPKIIIEK</sequence>
<dbReference type="RefSeq" id="WP_133531356.1">
    <property type="nucleotide sequence ID" value="NZ_SNXX01000053.1"/>
</dbReference>
<evidence type="ECO:0008006" key="3">
    <source>
        <dbReference type="Google" id="ProtNLM"/>
    </source>
</evidence>
<comment type="caution">
    <text evidence="1">The sequence shown here is derived from an EMBL/GenBank/DDBJ whole genome shotgun (WGS) entry which is preliminary data.</text>
</comment>
<gene>
    <name evidence="1" type="ORF">C7957_1532</name>
</gene>
<evidence type="ECO:0000313" key="2">
    <source>
        <dbReference type="Proteomes" id="UP000295176"/>
    </source>
</evidence>
<accession>A0A4R6R634</accession>
<evidence type="ECO:0000313" key="1">
    <source>
        <dbReference type="EMBL" id="TDP81095.1"/>
    </source>
</evidence>
<dbReference type="Proteomes" id="UP000295176">
    <property type="component" value="Unassembled WGS sequence"/>
</dbReference>
<dbReference type="Pfam" id="PF08665">
    <property type="entry name" value="PglZ"/>
    <property type="match status" value="1"/>
</dbReference>
<organism evidence="1 2">
    <name type="scientific">Halanaerobium saccharolyticum</name>
    <dbReference type="NCBI Taxonomy" id="43595"/>
    <lineage>
        <taxon>Bacteria</taxon>
        <taxon>Bacillati</taxon>
        <taxon>Bacillota</taxon>
        <taxon>Clostridia</taxon>
        <taxon>Halanaerobiales</taxon>
        <taxon>Halanaerobiaceae</taxon>
        <taxon>Halanaerobium</taxon>
    </lineage>
</organism>
<reference evidence="1 2" key="1">
    <citation type="submission" date="2019-03" db="EMBL/GenBank/DDBJ databases">
        <title>Subsurface microbial communities from deep shales in Ohio and West Virginia, USA.</title>
        <authorList>
            <person name="Wrighton K."/>
        </authorList>
    </citation>
    <scope>NUCLEOTIDE SEQUENCE [LARGE SCALE GENOMIC DNA]</scope>
    <source>
        <strain evidence="1 2">MSL 7</strain>
    </source>
</reference>
<name>A0A4R6R634_9FIRM</name>
<dbReference type="AlphaFoldDB" id="A0A4R6R634"/>
<dbReference type="EMBL" id="SNXX01000053">
    <property type="protein sequence ID" value="TDP81095.1"/>
    <property type="molecule type" value="Genomic_DNA"/>
</dbReference>
<proteinExistence type="predicted"/>
<protein>
    <recommendedName>
        <fullName evidence="3">PglZ domain-containing protein</fullName>
    </recommendedName>
</protein>